<dbReference type="RefSeq" id="WP_040775462.1">
    <property type="nucleotide sequence ID" value="NZ_QRCM01000001.1"/>
</dbReference>
<dbReference type="AlphaFoldDB" id="A0A6P2C8U1"/>
<dbReference type="PROSITE" id="PS51318">
    <property type="entry name" value="TAT"/>
    <property type="match status" value="1"/>
</dbReference>
<gene>
    <name evidence="4" type="ORF">DW322_01545</name>
</gene>
<dbReference type="InterPro" id="IPR052900">
    <property type="entry name" value="Phospholipid_Metab_Enz"/>
</dbReference>
<proteinExistence type="predicted"/>
<organism evidence="4 5">
    <name type="scientific">Rhodococcus rhodnii</name>
    <dbReference type="NCBI Taxonomy" id="38312"/>
    <lineage>
        <taxon>Bacteria</taxon>
        <taxon>Bacillati</taxon>
        <taxon>Actinomycetota</taxon>
        <taxon>Actinomycetes</taxon>
        <taxon>Mycobacteriales</taxon>
        <taxon>Nocardiaceae</taxon>
        <taxon>Rhodococcus</taxon>
    </lineage>
</organism>
<dbReference type="InterPro" id="IPR006311">
    <property type="entry name" value="TAT_signal"/>
</dbReference>
<dbReference type="Gene3D" id="3.60.21.70">
    <property type="entry name" value="PhoD-like phosphatase"/>
    <property type="match status" value="1"/>
</dbReference>
<dbReference type="Proteomes" id="UP000471120">
    <property type="component" value="Unassembled WGS sequence"/>
</dbReference>
<dbReference type="InterPro" id="IPR019546">
    <property type="entry name" value="TAT_signal_bac_arc"/>
</dbReference>
<sequence length="533" mass="58395">MPASQPVIAPDRSIRLGTTRRQFLTWSALVGAAAATPSLLGAPVASAQGFGSLGGSAYPFTLGVASGDPLPDAVVIWTRLAPDPLEPGGGMPALPISVRWEVAEDERFAVVVAGGKAWAHPESAHSVHVDVRGLAPRRTYFYRFHALGHTSAVARTTTLPAMAHLAFAWASCQAWHDGYYTVYDDMAAQDLDVVFHLGDYIYEGELKNTSVRDVSRLSPQVRKETEALDDYRLRYSLYKSDPSLQAAHAVAPWVVTMDDHEVDNNWAASVSQDDDDPVQFLQRRAQAFRAWWEHTPTRITAPTGPDMTIYRRIGFGDLAEFSVLDTRQYRSDQANGDGEHEQNEQTADPARTITGQAQESWILDGLAASRATWNVLAHQTVMTDLARENGGVRTVGMDGWSGYEASRHRVLGGARERGVSNLMSIVGDIHRTVVAELREDYRTQSPVVGVEIAGTSIASAKDGEDVDDAHREFAAANPSIKFGNKQRGYVHTVVTREQWQSTMRVTDRVTEPGHPTTTRAMVTVPAGRPEIQV</sequence>
<dbReference type="Pfam" id="PF10518">
    <property type="entry name" value="TAT_signal"/>
    <property type="match status" value="1"/>
</dbReference>
<reference evidence="4 5" key="1">
    <citation type="submission" date="2018-07" db="EMBL/GenBank/DDBJ databases">
        <title>Genome sequence of Rhodococcus rhodnii ATCC 35071 from Rhodnius prolixus.</title>
        <authorList>
            <person name="Patel V."/>
            <person name="Vogel K.J."/>
        </authorList>
    </citation>
    <scope>NUCLEOTIDE SEQUENCE [LARGE SCALE GENOMIC DNA]</scope>
    <source>
        <strain evidence="4 5">ATCC 35071</strain>
    </source>
</reference>
<evidence type="ECO:0000259" key="3">
    <source>
        <dbReference type="Pfam" id="PF16655"/>
    </source>
</evidence>
<dbReference type="InterPro" id="IPR032093">
    <property type="entry name" value="PhoD_N"/>
</dbReference>
<dbReference type="InterPro" id="IPR018946">
    <property type="entry name" value="PhoD-like_MPP"/>
</dbReference>
<dbReference type="Pfam" id="PF09423">
    <property type="entry name" value="PhoD"/>
    <property type="match status" value="1"/>
</dbReference>
<accession>A0A6P2C8U1</accession>
<dbReference type="PANTHER" id="PTHR43606">
    <property type="entry name" value="PHOSPHATASE, PUTATIVE (AFU_ORTHOLOGUE AFUA_6G08710)-RELATED"/>
    <property type="match status" value="1"/>
</dbReference>
<dbReference type="InterPro" id="IPR038607">
    <property type="entry name" value="PhoD-like_sf"/>
</dbReference>
<dbReference type="CDD" id="cd07389">
    <property type="entry name" value="MPP_PhoD"/>
    <property type="match status" value="1"/>
</dbReference>
<name>A0A6P2C8U1_9NOCA</name>
<comment type="caution">
    <text evidence="4">The sequence shown here is derived from an EMBL/GenBank/DDBJ whole genome shotgun (WGS) entry which is preliminary data.</text>
</comment>
<dbReference type="Pfam" id="PF16655">
    <property type="entry name" value="PhoD_N"/>
    <property type="match status" value="1"/>
</dbReference>
<dbReference type="PANTHER" id="PTHR43606:SF2">
    <property type="entry name" value="ALKALINE PHOSPHATASE FAMILY PROTEIN (AFU_ORTHOLOGUE AFUA_5G03860)"/>
    <property type="match status" value="1"/>
</dbReference>
<evidence type="ECO:0000313" key="5">
    <source>
        <dbReference type="Proteomes" id="UP000471120"/>
    </source>
</evidence>
<evidence type="ECO:0000256" key="1">
    <source>
        <dbReference type="SAM" id="MobiDB-lite"/>
    </source>
</evidence>
<feature type="region of interest" description="Disordered" evidence="1">
    <location>
        <begin position="331"/>
        <end position="350"/>
    </location>
</feature>
<dbReference type="EMBL" id="QRCM01000001">
    <property type="protein sequence ID" value="TXG89167.1"/>
    <property type="molecule type" value="Genomic_DNA"/>
</dbReference>
<evidence type="ECO:0000313" key="4">
    <source>
        <dbReference type="EMBL" id="TXG89167.1"/>
    </source>
</evidence>
<protein>
    <submittedName>
        <fullName evidence="4">Alkaline phosphatase</fullName>
    </submittedName>
</protein>
<dbReference type="SUPFAM" id="SSF56300">
    <property type="entry name" value="Metallo-dependent phosphatases"/>
    <property type="match status" value="1"/>
</dbReference>
<dbReference type="InterPro" id="IPR029052">
    <property type="entry name" value="Metallo-depent_PP-like"/>
</dbReference>
<dbReference type="Gene3D" id="2.60.40.380">
    <property type="entry name" value="Purple acid phosphatase-like, N-terminal"/>
    <property type="match status" value="1"/>
</dbReference>
<feature type="domain" description="Phospholipase D N-terminal" evidence="3">
    <location>
        <begin position="62"/>
        <end position="158"/>
    </location>
</feature>
<feature type="domain" description="PhoD-like phosphatase metallophosphatase" evidence="2">
    <location>
        <begin position="167"/>
        <end position="502"/>
    </location>
</feature>
<evidence type="ECO:0000259" key="2">
    <source>
        <dbReference type="Pfam" id="PF09423"/>
    </source>
</evidence>